<accession>A0A3P3XUX5</accession>
<evidence type="ECO:0000256" key="3">
    <source>
        <dbReference type="ARBA" id="ARBA00022679"/>
    </source>
</evidence>
<keyword evidence="7 8" id="KW-0411">Iron-sulfur</keyword>
<dbReference type="Gene3D" id="3.40.50.12160">
    <property type="entry name" value="Methylthiotransferase, N-terminal domain"/>
    <property type="match status" value="1"/>
</dbReference>
<evidence type="ECO:0000259" key="10">
    <source>
        <dbReference type="PROSITE" id="PS51918"/>
    </source>
</evidence>
<dbReference type="PANTHER" id="PTHR43837">
    <property type="entry name" value="RIBOSOMAL PROTEIN S12 METHYLTHIOTRANSFERASE RIMO"/>
    <property type="match status" value="1"/>
</dbReference>
<dbReference type="InterPro" id="IPR002792">
    <property type="entry name" value="TRAM_dom"/>
</dbReference>
<comment type="cofactor">
    <cofactor evidence="8">
        <name>[4Fe-4S] cluster</name>
        <dbReference type="ChEBI" id="CHEBI:49883"/>
    </cofactor>
    <text evidence="8">Binds 2 [4Fe-4S] clusters. One cluster is coordinated with 3 cysteines and an exchangeable S-adenosyl-L-methionine.</text>
</comment>
<evidence type="ECO:0000256" key="6">
    <source>
        <dbReference type="ARBA" id="ARBA00023004"/>
    </source>
</evidence>
<feature type="binding site" evidence="8">
    <location>
        <position position="11"/>
    </location>
    <ligand>
        <name>[4Fe-4S] cluster</name>
        <dbReference type="ChEBI" id="CHEBI:49883"/>
        <label>1</label>
    </ligand>
</feature>
<dbReference type="PROSITE" id="PS51449">
    <property type="entry name" value="MTTASE_N"/>
    <property type="match status" value="1"/>
</dbReference>
<dbReference type="SUPFAM" id="SSF102114">
    <property type="entry name" value="Radical SAM enzymes"/>
    <property type="match status" value="1"/>
</dbReference>
<evidence type="ECO:0000256" key="8">
    <source>
        <dbReference type="HAMAP-Rule" id="MF_01865"/>
    </source>
</evidence>
<protein>
    <recommendedName>
        <fullName evidence="8">Ribosomal protein uS12 methylthiotransferase RimO</fullName>
        <shortName evidence="8">uS12 MTTase</shortName>
        <shortName evidence="8">uS12 methylthiotransferase</shortName>
        <ecNumber evidence="8">2.8.4.4</ecNumber>
    </recommendedName>
    <alternativeName>
        <fullName evidence="8">Ribosomal protein uS12 (aspartate-C(3))-methylthiotransferase</fullName>
    </alternativeName>
    <alternativeName>
        <fullName evidence="8">Ribosome maturation factor RimO</fullName>
    </alternativeName>
</protein>
<dbReference type="GO" id="GO:0005840">
    <property type="term" value="C:ribosome"/>
    <property type="evidence" value="ECO:0007669"/>
    <property type="project" value="UniProtKB-KW"/>
</dbReference>
<dbReference type="InterPro" id="IPR058240">
    <property type="entry name" value="rSAM_sf"/>
</dbReference>
<feature type="binding site" evidence="8">
    <location>
        <position position="47"/>
    </location>
    <ligand>
        <name>[4Fe-4S] cluster</name>
        <dbReference type="ChEBI" id="CHEBI:49883"/>
        <label>1</label>
    </ligand>
</feature>
<evidence type="ECO:0000256" key="1">
    <source>
        <dbReference type="ARBA" id="ARBA00022485"/>
    </source>
</evidence>
<feature type="binding site" evidence="8">
    <location>
        <position position="158"/>
    </location>
    <ligand>
        <name>[4Fe-4S] cluster</name>
        <dbReference type="ChEBI" id="CHEBI:49883"/>
        <label>2</label>
        <note>4Fe-4S-S-AdoMet</note>
    </ligand>
</feature>
<feature type="binding site" evidence="8">
    <location>
        <position position="78"/>
    </location>
    <ligand>
        <name>[4Fe-4S] cluster</name>
        <dbReference type="ChEBI" id="CHEBI:49883"/>
        <label>1</label>
    </ligand>
</feature>
<keyword evidence="5 8" id="KW-0479">Metal-binding</keyword>
<feature type="binding site" evidence="8">
    <location>
        <position position="154"/>
    </location>
    <ligand>
        <name>[4Fe-4S] cluster</name>
        <dbReference type="ChEBI" id="CHEBI:49883"/>
        <label>2</label>
        <note>4Fe-4S-S-AdoMet</note>
    </ligand>
</feature>
<dbReference type="NCBIfam" id="TIGR00089">
    <property type="entry name" value="MiaB/RimO family radical SAM methylthiotransferase"/>
    <property type="match status" value="1"/>
</dbReference>
<dbReference type="SMART" id="SM00729">
    <property type="entry name" value="Elp3"/>
    <property type="match status" value="1"/>
</dbReference>
<comment type="catalytic activity">
    <reaction evidence="8">
        <text>L-aspartate(89)-[ribosomal protein uS12]-hydrogen + (sulfur carrier)-SH + AH2 + 2 S-adenosyl-L-methionine = 3-methylsulfanyl-L-aspartate(89)-[ribosomal protein uS12]-hydrogen + (sulfur carrier)-H + 5'-deoxyadenosine + L-methionine + A + S-adenosyl-L-homocysteine + 2 H(+)</text>
        <dbReference type="Rhea" id="RHEA:37087"/>
        <dbReference type="Rhea" id="RHEA-COMP:10460"/>
        <dbReference type="Rhea" id="RHEA-COMP:10461"/>
        <dbReference type="Rhea" id="RHEA-COMP:14737"/>
        <dbReference type="Rhea" id="RHEA-COMP:14739"/>
        <dbReference type="ChEBI" id="CHEBI:13193"/>
        <dbReference type="ChEBI" id="CHEBI:15378"/>
        <dbReference type="ChEBI" id="CHEBI:17319"/>
        <dbReference type="ChEBI" id="CHEBI:17499"/>
        <dbReference type="ChEBI" id="CHEBI:29917"/>
        <dbReference type="ChEBI" id="CHEBI:29961"/>
        <dbReference type="ChEBI" id="CHEBI:57844"/>
        <dbReference type="ChEBI" id="CHEBI:57856"/>
        <dbReference type="ChEBI" id="CHEBI:59789"/>
        <dbReference type="ChEBI" id="CHEBI:64428"/>
        <dbReference type="ChEBI" id="CHEBI:73599"/>
        <dbReference type="EC" id="2.8.4.4"/>
    </reaction>
</comment>
<dbReference type="InterPro" id="IPR005839">
    <property type="entry name" value="Methylthiotransferase"/>
</dbReference>
<evidence type="ECO:0000313" key="11">
    <source>
        <dbReference type="EMBL" id="SLM19919.1"/>
    </source>
</evidence>
<dbReference type="EC" id="2.8.4.4" evidence="8"/>
<dbReference type="SFLD" id="SFLDG01061">
    <property type="entry name" value="methylthiotransferase"/>
    <property type="match status" value="1"/>
</dbReference>
<feature type="domain" description="MTTase N-terminal" evidence="9">
    <location>
        <begin position="2"/>
        <end position="115"/>
    </location>
</feature>
<dbReference type="SFLD" id="SFLDG01082">
    <property type="entry name" value="B12-binding_domain_containing"/>
    <property type="match status" value="1"/>
</dbReference>
<dbReference type="FunFam" id="3.80.30.20:FF:000001">
    <property type="entry name" value="tRNA-2-methylthio-N(6)-dimethylallyladenosine synthase 2"/>
    <property type="match status" value="1"/>
</dbReference>
<keyword evidence="11" id="KW-0687">Ribonucleoprotein</keyword>
<dbReference type="Gene3D" id="2.40.50.140">
    <property type="entry name" value="Nucleic acid-binding proteins"/>
    <property type="match status" value="1"/>
</dbReference>
<dbReference type="PROSITE" id="PS51918">
    <property type="entry name" value="RADICAL_SAM"/>
    <property type="match status" value="1"/>
</dbReference>
<evidence type="ECO:0000259" key="9">
    <source>
        <dbReference type="PROSITE" id="PS51449"/>
    </source>
</evidence>
<dbReference type="InterPro" id="IPR038135">
    <property type="entry name" value="Methylthiotransferase_N_sf"/>
</dbReference>
<dbReference type="AlphaFoldDB" id="A0A3P3XUX5"/>
<dbReference type="GO" id="GO:0035599">
    <property type="term" value="F:aspartic acid methylthiotransferase activity"/>
    <property type="evidence" value="ECO:0007669"/>
    <property type="project" value="TreeGrafter"/>
</dbReference>
<feature type="binding site" evidence="8">
    <location>
        <position position="161"/>
    </location>
    <ligand>
        <name>[4Fe-4S] cluster</name>
        <dbReference type="ChEBI" id="CHEBI:49883"/>
        <label>2</label>
        <note>4Fe-4S-S-AdoMet</note>
    </ligand>
</feature>
<evidence type="ECO:0000256" key="2">
    <source>
        <dbReference type="ARBA" id="ARBA00022490"/>
    </source>
</evidence>
<dbReference type="Gene3D" id="3.80.30.20">
    <property type="entry name" value="tm_1862 like domain"/>
    <property type="match status" value="1"/>
</dbReference>
<dbReference type="PANTHER" id="PTHR43837:SF1">
    <property type="entry name" value="RIBOSOMAL PROTEIN US12 METHYLTHIOTRANSFERASE RIMO"/>
    <property type="match status" value="1"/>
</dbReference>
<comment type="function">
    <text evidence="8">Catalyzes the methylthiolation of an aspartic acid residue of ribosomal protein uS12.</text>
</comment>
<dbReference type="InterPro" id="IPR023404">
    <property type="entry name" value="rSAM_horseshoe"/>
</dbReference>
<evidence type="ECO:0000256" key="7">
    <source>
        <dbReference type="ARBA" id="ARBA00023014"/>
    </source>
</evidence>
<keyword evidence="3 8" id="KW-0808">Transferase</keyword>
<dbReference type="InterPro" id="IPR005840">
    <property type="entry name" value="Ribosomal_uS12_MeSTrfase_RimO"/>
</dbReference>
<proteinExistence type="inferred from homology"/>
<keyword evidence="11" id="KW-0689">Ribosomal protein</keyword>
<dbReference type="EMBL" id="FWDO01000008">
    <property type="protein sequence ID" value="SLM19919.1"/>
    <property type="molecule type" value="Genomic_DNA"/>
</dbReference>
<dbReference type="GO" id="GO:0051539">
    <property type="term" value="F:4 iron, 4 sulfur cluster binding"/>
    <property type="evidence" value="ECO:0007669"/>
    <property type="project" value="UniProtKB-UniRule"/>
</dbReference>
<sequence length="443" mass="49221">MPTFYIDQHGCAKNQVDGEEISARLIDAGFSVVESPENADVIIINTCGFIEDAKKESISAIVDTKKRWPGKKVIAAGCLSQRYPEVLFSDMPEADGVFGNGDLSLIPGAVEKVVHGTRELLKTPQQRNMPLVCYPRKAFFDYPGTAHIKITEGCSNHCGYCAIPLIRGELRSRDIADIVSEAQGLLDRGVFEIVLIGQDLGNYGKDLEGRCMLPDLLSAFAEIKENFRVRVLYIHPDHFPHEILPIIKGDSRFAPYFDLPFQHASASVLRSMNRQGSTEIYLGLIERIRAELPFAMIRSTFLVGFPGETEADFSALLDFQRAAQLDWLGAFAYSREENTPAYDMKNRVPKSVAQKRKALVEETQVAITAERLKRFIGMSDHFIVEEAFDHDKLCIGRGWMQAPEVDGVTLIHAAQKPGAIVEAHIISVNGVDFNAVLEYTATV</sequence>
<dbReference type="InterPro" id="IPR013848">
    <property type="entry name" value="Methylthiotransferase_N"/>
</dbReference>
<evidence type="ECO:0000256" key="4">
    <source>
        <dbReference type="ARBA" id="ARBA00022691"/>
    </source>
</evidence>
<evidence type="ECO:0000256" key="5">
    <source>
        <dbReference type="ARBA" id="ARBA00022723"/>
    </source>
</evidence>
<comment type="subcellular location">
    <subcellularLocation>
        <location evidence="8">Cytoplasm</location>
    </subcellularLocation>
</comment>
<name>A0A3P3XUX5_9SPIR</name>
<dbReference type="Pfam" id="PF18693">
    <property type="entry name" value="TRAM_2"/>
    <property type="match status" value="1"/>
</dbReference>
<dbReference type="GO" id="GO:0006400">
    <property type="term" value="P:tRNA modification"/>
    <property type="evidence" value="ECO:0007669"/>
    <property type="project" value="InterPro"/>
</dbReference>
<dbReference type="SFLD" id="SFLDF00274">
    <property type="entry name" value="ribosomal_protein_S12_methylth"/>
    <property type="match status" value="1"/>
</dbReference>
<dbReference type="GO" id="GO:0103039">
    <property type="term" value="F:protein methylthiotransferase activity"/>
    <property type="evidence" value="ECO:0007669"/>
    <property type="project" value="UniProtKB-EC"/>
</dbReference>
<comment type="similarity">
    <text evidence="8">Belongs to the methylthiotransferase family. RimO subfamily.</text>
</comment>
<dbReference type="InterPro" id="IPR007197">
    <property type="entry name" value="rSAM"/>
</dbReference>
<keyword evidence="2 8" id="KW-0963">Cytoplasm</keyword>
<reference evidence="11" key="1">
    <citation type="submission" date="2017-02" db="EMBL/GenBank/DDBJ databases">
        <authorList>
            <person name="Regsiter A."/>
            <person name="William W."/>
        </authorList>
    </citation>
    <scope>NUCLEOTIDE SEQUENCE</scope>
    <source>
        <strain evidence="11">BdmA 4</strain>
    </source>
</reference>
<dbReference type="SFLD" id="SFLDS00029">
    <property type="entry name" value="Radical_SAM"/>
    <property type="match status" value="1"/>
</dbReference>
<keyword evidence="4 8" id="KW-0949">S-adenosyl-L-methionine</keyword>
<dbReference type="NCBIfam" id="TIGR01125">
    <property type="entry name" value="30S ribosomal protein S12 methylthiotransferase RimO"/>
    <property type="match status" value="1"/>
</dbReference>
<dbReference type="CDD" id="cd01335">
    <property type="entry name" value="Radical_SAM"/>
    <property type="match status" value="1"/>
</dbReference>
<dbReference type="InterPro" id="IPR012340">
    <property type="entry name" value="NA-bd_OB-fold"/>
</dbReference>
<dbReference type="Pfam" id="PF04055">
    <property type="entry name" value="Radical_SAM"/>
    <property type="match status" value="1"/>
</dbReference>
<feature type="domain" description="Radical SAM core" evidence="10">
    <location>
        <begin position="140"/>
        <end position="370"/>
    </location>
</feature>
<dbReference type="InterPro" id="IPR006638">
    <property type="entry name" value="Elp3/MiaA/NifB-like_rSAM"/>
</dbReference>
<dbReference type="Pfam" id="PF00919">
    <property type="entry name" value="UPF0004"/>
    <property type="match status" value="1"/>
</dbReference>
<dbReference type="GO" id="GO:0005829">
    <property type="term" value="C:cytosol"/>
    <property type="evidence" value="ECO:0007669"/>
    <property type="project" value="TreeGrafter"/>
</dbReference>
<keyword evidence="6 8" id="KW-0408">Iron</keyword>
<keyword evidence="1 8" id="KW-0004">4Fe-4S</keyword>
<dbReference type="HAMAP" id="MF_01865">
    <property type="entry name" value="MTTase_RimO"/>
    <property type="match status" value="1"/>
</dbReference>
<dbReference type="GO" id="GO:0046872">
    <property type="term" value="F:metal ion binding"/>
    <property type="evidence" value="ECO:0007669"/>
    <property type="project" value="UniProtKB-KW"/>
</dbReference>
<gene>
    <name evidence="8 11" type="primary">rimO</name>
    <name evidence="11" type="ORF">SPIRO4BDMA_80026</name>
</gene>
<organism evidence="11">
    <name type="scientific">uncultured spirochete</name>
    <dbReference type="NCBI Taxonomy" id="156406"/>
    <lineage>
        <taxon>Bacteria</taxon>
        <taxon>Pseudomonadati</taxon>
        <taxon>Spirochaetota</taxon>
        <taxon>Spirochaetia</taxon>
        <taxon>Spirochaetales</taxon>
        <taxon>environmental samples</taxon>
    </lineage>
</organism>